<feature type="region of interest" description="Disordered" evidence="7">
    <location>
        <begin position="1"/>
        <end position="57"/>
    </location>
</feature>
<proteinExistence type="predicted"/>
<evidence type="ECO:0000256" key="1">
    <source>
        <dbReference type="ARBA" id="ARBA00004141"/>
    </source>
</evidence>
<feature type="transmembrane region" description="Helical" evidence="8">
    <location>
        <begin position="61"/>
        <end position="81"/>
    </location>
</feature>
<keyword evidence="5 8" id="KW-0472">Membrane</keyword>
<reference evidence="9 10" key="1">
    <citation type="submission" date="2018-11" db="EMBL/GenBank/DDBJ databases">
        <authorList>
            <consortium name="Pathogen Informatics"/>
        </authorList>
    </citation>
    <scope>NUCLEOTIDE SEQUENCE [LARGE SCALE GENOMIC DNA]</scope>
</reference>
<evidence type="ECO:0000256" key="4">
    <source>
        <dbReference type="ARBA" id="ARBA00022989"/>
    </source>
</evidence>
<feature type="compositionally biased region" description="Polar residues" evidence="7">
    <location>
        <begin position="1"/>
        <end position="12"/>
    </location>
</feature>
<evidence type="ECO:0000313" key="9">
    <source>
        <dbReference type="EMBL" id="VDN08958.1"/>
    </source>
</evidence>
<evidence type="ECO:0000256" key="7">
    <source>
        <dbReference type="SAM" id="MobiDB-lite"/>
    </source>
</evidence>
<keyword evidence="6" id="KW-0479">Metal-binding</keyword>
<keyword evidence="6" id="KW-0915">Sodium</keyword>
<organism evidence="9 10">
    <name type="scientific">Dibothriocephalus latus</name>
    <name type="common">Fish tapeworm</name>
    <name type="synonym">Diphyllobothrium latum</name>
    <dbReference type="NCBI Taxonomy" id="60516"/>
    <lineage>
        <taxon>Eukaryota</taxon>
        <taxon>Metazoa</taxon>
        <taxon>Spiralia</taxon>
        <taxon>Lophotrochozoa</taxon>
        <taxon>Platyhelminthes</taxon>
        <taxon>Cestoda</taxon>
        <taxon>Eucestoda</taxon>
        <taxon>Diphyllobothriidea</taxon>
        <taxon>Diphyllobothriidae</taxon>
        <taxon>Dibothriocephalus</taxon>
    </lineage>
</organism>
<evidence type="ECO:0008006" key="11">
    <source>
        <dbReference type="Google" id="ProtNLM"/>
    </source>
</evidence>
<comment type="subcellular location">
    <subcellularLocation>
        <location evidence="1">Membrane</location>
        <topology evidence="1">Multi-pass membrane protein</topology>
    </subcellularLocation>
</comment>
<feature type="transmembrane region" description="Helical" evidence="8">
    <location>
        <begin position="373"/>
        <end position="391"/>
    </location>
</feature>
<dbReference type="PANTHER" id="PTHR42948:SF1">
    <property type="entry name" value="TRANSPORTER"/>
    <property type="match status" value="1"/>
</dbReference>
<evidence type="ECO:0000256" key="6">
    <source>
        <dbReference type="PIRSR" id="PIRSR600175-1"/>
    </source>
</evidence>
<feature type="transmembrane region" description="Helical" evidence="8">
    <location>
        <begin position="101"/>
        <end position="122"/>
    </location>
</feature>
<dbReference type="SUPFAM" id="SSF161070">
    <property type="entry name" value="SNF-like"/>
    <property type="match status" value="1"/>
</dbReference>
<feature type="compositionally biased region" description="Basic and acidic residues" evidence="7">
    <location>
        <begin position="15"/>
        <end position="29"/>
    </location>
</feature>
<evidence type="ECO:0000256" key="8">
    <source>
        <dbReference type="SAM" id="Phobius"/>
    </source>
</evidence>
<feature type="binding site" evidence="6">
    <location>
        <position position="73"/>
    </location>
    <ligand>
        <name>Na(+)</name>
        <dbReference type="ChEBI" id="CHEBI:29101"/>
        <label>1</label>
    </ligand>
</feature>
<feature type="binding site" evidence="6">
    <location>
        <position position="76"/>
    </location>
    <ligand>
        <name>Na(+)</name>
        <dbReference type="ChEBI" id="CHEBI:29101"/>
        <label>1</label>
    </ligand>
</feature>
<keyword evidence="4 8" id="KW-1133">Transmembrane helix</keyword>
<gene>
    <name evidence="9" type="ORF">DILT_LOCUS4789</name>
</gene>
<dbReference type="PRINTS" id="PR00176">
    <property type="entry name" value="NANEUSMPORT"/>
</dbReference>
<feature type="compositionally biased region" description="Low complexity" evidence="7">
    <location>
        <begin position="33"/>
        <end position="42"/>
    </location>
</feature>
<feature type="transmembrane region" description="Helical" evidence="8">
    <location>
        <begin position="429"/>
        <end position="451"/>
    </location>
</feature>
<accession>A0A3P7LG69</accession>
<evidence type="ECO:0000256" key="3">
    <source>
        <dbReference type="ARBA" id="ARBA00022692"/>
    </source>
</evidence>
<feature type="transmembrane region" description="Helical" evidence="8">
    <location>
        <begin position="457"/>
        <end position="475"/>
    </location>
</feature>
<dbReference type="OrthoDB" id="6581954at2759"/>
<dbReference type="GO" id="GO:0016020">
    <property type="term" value="C:membrane"/>
    <property type="evidence" value="ECO:0007669"/>
    <property type="project" value="UniProtKB-SubCell"/>
</dbReference>
<dbReference type="InterPro" id="IPR037272">
    <property type="entry name" value="SNS_sf"/>
</dbReference>
<feature type="transmembrane region" description="Helical" evidence="8">
    <location>
        <begin position="271"/>
        <end position="292"/>
    </location>
</feature>
<evidence type="ECO:0000313" key="10">
    <source>
        <dbReference type="Proteomes" id="UP000281553"/>
    </source>
</evidence>
<dbReference type="PANTHER" id="PTHR42948">
    <property type="entry name" value="TRANSPORTER"/>
    <property type="match status" value="1"/>
</dbReference>
<feature type="transmembrane region" description="Helical" evidence="8">
    <location>
        <begin position="142"/>
        <end position="172"/>
    </location>
</feature>
<dbReference type="PROSITE" id="PS50267">
    <property type="entry name" value="NA_NEUROTRAN_SYMP_3"/>
    <property type="match status" value="1"/>
</dbReference>
<feature type="transmembrane region" description="Helical" evidence="8">
    <location>
        <begin position="230"/>
        <end position="251"/>
    </location>
</feature>
<feature type="transmembrane region" description="Helical" evidence="8">
    <location>
        <begin position="200"/>
        <end position="223"/>
    </location>
</feature>
<keyword evidence="10" id="KW-1185">Reference proteome</keyword>
<dbReference type="InterPro" id="IPR000175">
    <property type="entry name" value="Na/ntran_symport"/>
</dbReference>
<dbReference type="AlphaFoldDB" id="A0A3P7LG69"/>
<keyword evidence="2" id="KW-0813">Transport</keyword>
<dbReference type="EMBL" id="UYRU01046115">
    <property type="protein sequence ID" value="VDN08958.1"/>
    <property type="molecule type" value="Genomic_DNA"/>
</dbReference>
<sequence>MLGCTPRSTFGINETEVKADDEYETEKPIELQSKSSMSDKSSYTGTEVEESPKEDAGGTEFSSALGIFFSCVGSVVGSGNIWRFPRIVAQNSFDEGSLAFLIVWIFSLFLWSIPIIIIEFTVGRFTKSGPLISFSKFFGQKLAFIGGWTVFVPFLISCYYNVIVGWCLYYVYYACATPELPKNETESIGVFNSFTQESNYPVLCHTISLVLVTICVFGGLKWIEKVNTTLVTLLAIIILITFGWALSLQYADVGLQYLFTPAWSSLGSAELWIQAFIQNAFDTGAGLGHYAVYSAYFKRSDASVIYAVTLPIINNLVSLICAMSIFSTVFATMISTRPTLTITAIQNLMKDSGPGSTGLTFTWIPVLYQTMGIAGRVLCGLFFICLSFAGLTTQISNVQLTTVTLKNCGGMLHRILLKIYINSPINARFGHYIATTIAVVITFLLGVPAALNITYLTNQWLVLVVVLLILNIILVKCHIDILSKDDGQGYDPYHLEQVPYGQEEHGLVVEVEEKDVEPINVF</sequence>
<evidence type="ECO:0000256" key="5">
    <source>
        <dbReference type="ARBA" id="ARBA00023136"/>
    </source>
</evidence>
<keyword evidence="3 8" id="KW-0812">Transmembrane</keyword>
<protein>
    <recommendedName>
        <fullName evidence="11">Sodium-dependent transporter</fullName>
    </recommendedName>
</protein>
<evidence type="ECO:0000256" key="2">
    <source>
        <dbReference type="ARBA" id="ARBA00022448"/>
    </source>
</evidence>
<feature type="binding site" evidence="6">
    <location>
        <position position="314"/>
    </location>
    <ligand>
        <name>Na(+)</name>
        <dbReference type="ChEBI" id="CHEBI:29101"/>
        <label>1</label>
    </ligand>
</feature>
<dbReference type="GO" id="GO:0046872">
    <property type="term" value="F:metal ion binding"/>
    <property type="evidence" value="ECO:0007669"/>
    <property type="project" value="UniProtKB-KW"/>
</dbReference>
<name>A0A3P7LG69_DIBLA</name>
<feature type="transmembrane region" description="Helical" evidence="8">
    <location>
        <begin position="304"/>
        <end position="330"/>
    </location>
</feature>
<feature type="binding site" evidence="6">
    <location>
        <position position="80"/>
    </location>
    <ligand>
        <name>Na(+)</name>
        <dbReference type="ChEBI" id="CHEBI:29101"/>
        <label>1</label>
    </ligand>
</feature>
<dbReference type="Proteomes" id="UP000281553">
    <property type="component" value="Unassembled WGS sequence"/>
</dbReference>
<dbReference type="Pfam" id="PF00209">
    <property type="entry name" value="SNF"/>
    <property type="match status" value="2"/>
</dbReference>